<name>X1BM56_9ZZZZ</name>
<feature type="non-terminal residue" evidence="1">
    <location>
        <position position="130"/>
    </location>
</feature>
<sequence>MKKIKIYTGAITLVIVGLMIAVSASAMVQIPEEENTFKLKKVEKAIVGMDIVKAKTLETQLKYPSAAPIDAILVVDGHHPSVASDSAYAVLGFEDIDYENVWFTASPDAGQTWLDNAAGWNIPEPPELPD</sequence>
<accession>X1BM56</accession>
<gene>
    <name evidence="1" type="ORF">S01H4_26124</name>
</gene>
<dbReference type="AlphaFoldDB" id="X1BM56"/>
<organism evidence="1">
    <name type="scientific">marine sediment metagenome</name>
    <dbReference type="NCBI Taxonomy" id="412755"/>
    <lineage>
        <taxon>unclassified sequences</taxon>
        <taxon>metagenomes</taxon>
        <taxon>ecological metagenomes</taxon>
    </lineage>
</organism>
<comment type="caution">
    <text evidence="1">The sequence shown here is derived from an EMBL/GenBank/DDBJ whole genome shotgun (WGS) entry which is preliminary data.</text>
</comment>
<proteinExistence type="predicted"/>
<reference evidence="1" key="1">
    <citation type="journal article" date="2014" name="Front. Microbiol.">
        <title>High frequency of phylogenetically diverse reductive dehalogenase-homologous genes in deep subseafloor sedimentary metagenomes.</title>
        <authorList>
            <person name="Kawai M."/>
            <person name="Futagami T."/>
            <person name="Toyoda A."/>
            <person name="Takaki Y."/>
            <person name="Nishi S."/>
            <person name="Hori S."/>
            <person name="Arai W."/>
            <person name="Tsubouchi T."/>
            <person name="Morono Y."/>
            <person name="Uchiyama I."/>
            <person name="Ito T."/>
            <person name="Fujiyama A."/>
            <person name="Inagaki F."/>
            <person name="Takami H."/>
        </authorList>
    </citation>
    <scope>NUCLEOTIDE SEQUENCE</scope>
    <source>
        <strain evidence="1">Expedition CK06-06</strain>
    </source>
</reference>
<evidence type="ECO:0000313" key="1">
    <source>
        <dbReference type="EMBL" id="GAG82272.1"/>
    </source>
</evidence>
<protein>
    <submittedName>
        <fullName evidence="1">Uncharacterized protein</fullName>
    </submittedName>
</protein>
<dbReference type="EMBL" id="BART01012541">
    <property type="protein sequence ID" value="GAG82272.1"/>
    <property type="molecule type" value="Genomic_DNA"/>
</dbReference>